<evidence type="ECO:0000313" key="1">
    <source>
        <dbReference type="EMBL" id="MDK9364729.1"/>
    </source>
</evidence>
<protein>
    <recommendedName>
        <fullName evidence="3">DUF4303 domain-containing protein</fullName>
    </recommendedName>
</protein>
<accession>A0AAP4FWA5</accession>
<dbReference type="Proteomes" id="UP001223214">
    <property type="component" value="Unassembled WGS sequence"/>
</dbReference>
<dbReference type="EMBL" id="JASSOM010000061">
    <property type="protein sequence ID" value="MDK9364729.1"/>
    <property type="molecule type" value="Genomic_DNA"/>
</dbReference>
<reference evidence="1 2" key="1">
    <citation type="submission" date="2023-06" db="EMBL/GenBank/DDBJ databases">
        <title>Identification and characterization of antibiotic-resistant Gram-negative bacteria.</title>
        <authorList>
            <person name="Cho G.-S."/>
            <person name="Lee J."/>
            <person name="Tai E."/>
            <person name="Jeong S."/>
            <person name="Kim I."/>
            <person name="Kim B.-E."/>
            <person name="Jeong M.-I."/>
            <person name="Oh K.-K."/>
            <person name="Franz C.M.A.P."/>
        </authorList>
    </citation>
    <scope>NUCLEOTIDE SEQUENCE [LARGE SCALE GENOMIC DNA]</scope>
    <source>
        <strain evidence="1 2">V106_12</strain>
    </source>
</reference>
<dbReference type="AlphaFoldDB" id="A0AAP4FWA5"/>
<organism evidence="1 2">
    <name type="scientific">Lelliottia wanjuensis</name>
    <dbReference type="NCBI Taxonomy" id="3050585"/>
    <lineage>
        <taxon>Bacteria</taxon>
        <taxon>Pseudomonadati</taxon>
        <taxon>Pseudomonadota</taxon>
        <taxon>Gammaproteobacteria</taxon>
        <taxon>Enterobacterales</taxon>
        <taxon>Enterobacteriaceae</taxon>
        <taxon>Lelliottia</taxon>
    </lineage>
</organism>
<gene>
    <name evidence="1" type="ORF">QQF32_16145</name>
</gene>
<evidence type="ECO:0008006" key="3">
    <source>
        <dbReference type="Google" id="ProtNLM"/>
    </source>
</evidence>
<keyword evidence="2" id="KW-1185">Reference proteome</keyword>
<proteinExistence type="predicted"/>
<sequence>MTYYNDEERQAGALLFSQLKMFNQAAVVFENHITPAFCKGFDQRVKQFVLASGWHGESNIEDNNYLWISPASWYVSEDKCKCWFENYQTDCREEDYLLAVLTHNATEKTTYGFRLTLDNSIYGGVRNLKHYANEKTRPVLEKLAAMGFEDHGKGNFFLPLCLDVGQLSECWLEYGKFPAEHPLFDPLTDVLTKLKDAVPLFDEILVPLQKD</sequence>
<evidence type="ECO:0000313" key="2">
    <source>
        <dbReference type="Proteomes" id="UP001223214"/>
    </source>
</evidence>
<comment type="caution">
    <text evidence="1">The sequence shown here is derived from an EMBL/GenBank/DDBJ whole genome shotgun (WGS) entry which is preliminary data.</text>
</comment>
<dbReference type="GeneID" id="97186377"/>
<name>A0AAP4FWA5_9ENTR</name>
<dbReference type="RefSeq" id="WP_285149882.1">
    <property type="nucleotide sequence ID" value="NZ_JASSOM010000061.1"/>
</dbReference>